<dbReference type="PIRSF" id="PIRSF017082">
    <property type="entry name" value="YflP"/>
    <property type="match status" value="1"/>
</dbReference>
<comment type="similarity">
    <text evidence="1">Belongs to the UPF0065 (bug) family.</text>
</comment>
<keyword evidence="2" id="KW-0732">Signal</keyword>
<dbReference type="RefSeq" id="WP_349277681.1">
    <property type="nucleotide sequence ID" value="NZ_CBCSCU010000003.1"/>
</dbReference>
<feature type="chain" id="PRO_5043403256" evidence="2">
    <location>
        <begin position="25"/>
        <end position="326"/>
    </location>
</feature>
<gene>
    <name evidence="3" type="ORF">ABLV49_15140</name>
</gene>
<dbReference type="InterPro" id="IPR005064">
    <property type="entry name" value="BUG"/>
</dbReference>
<dbReference type="Gene3D" id="3.40.190.150">
    <property type="entry name" value="Bordetella uptake gene, domain 1"/>
    <property type="match status" value="1"/>
</dbReference>
<dbReference type="SUPFAM" id="SSF53850">
    <property type="entry name" value="Periplasmic binding protein-like II"/>
    <property type="match status" value="1"/>
</dbReference>
<dbReference type="Pfam" id="PF03401">
    <property type="entry name" value="TctC"/>
    <property type="match status" value="1"/>
</dbReference>
<evidence type="ECO:0000256" key="1">
    <source>
        <dbReference type="ARBA" id="ARBA00006987"/>
    </source>
</evidence>
<name>A0AAU7LNL7_9BURK</name>
<dbReference type="AlphaFoldDB" id="A0AAU7LNL7"/>
<dbReference type="EMBL" id="CP157675">
    <property type="protein sequence ID" value="XBP69227.1"/>
    <property type="molecule type" value="Genomic_DNA"/>
</dbReference>
<sequence length="326" mass="33920">MKRISFLLLLAASVSLSWPGRATAQASTYPERPVRVLQGFPAGGNADMVARIVGVELARTLGQPFVVDARPGAGGTIAADAVAKAKADGLTLLVATGAHAIAPAMYGSLPYATEAAFQPVSAITRFPFLLVVNSASKYNSLQDLLNAARAKAGTVNFGSAGQGTGQHMAGELLARSAGVSVTHVPYRGEAPAITALLGSELDFVMVAPTAVSAHIKVGKLRALATTGSTRWSGMPNLPTVAEQGLPNFELHSWTALLAPVGTPKAVIERLNAEVRAALRNDSVKARLEETTGGEARASSPDELKLVISADIKRWTQLVADAKVLKQ</sequence>
<organism evidence="3">
    <name type="scientific">Polaromonas hydrogenivorans</name>
    <dbReference type="NCBI Taxonomy" id="335476"/>
    <lineage>
        <taxon>Bacteria</taxon>
        <taxon>Pseudomonadati</taxon>
        <taxon>Pseudomonadota</taxon>
        <taxon>Betaproteobacteria</taxon>
        <taxon>Burkholderiales</taxon>
        <taxon>Comamonadaceae</taxon>
        <taxon>Polaromonas</taxon>
    </lineage>
</organism>
<dbReference type="InterPro" id="IPR042100">
    <property type="entry name" value="Bug_dom1"/>
</dbReference>
<dbReference type="Gene3D" id="3.40.190.10">
    <property type="entry name" value="Periplasmic binding protein-like II"/>
    <property type="match status" value="1"/>
</dbReference>
<proteinExistence type="inferred from homology"/>
<protein>
    <submittedName>
        <fullName evidence="3">Tripartite tricarboxylate transporter substrate binding protein</fullName>
    </submittedName>
</protein>
<dbReference type="PANTHER" id="PTHR42928:SF5">
    <property type="entry name" value="BLR1237 PROTEIN"/>
    <property type="match status" value="1"/>
</dbReference>
<dbReference type="CDD" id="cd13578">
    <property type="entry name" value="PBP2_Bug27"/>
    <property type="match status" value="1"/>
</dbReference>
<dbReference type="PANTHER" id="PTHR42928">
    <property type="entry name" value="TRICARBOXYLATE-BINDING PROTEIN"/>
    <property type="match status" value="1"/>
</dbReference>
<feature type="signal peptide" evidence="2">
    <location>
        <begin position="1"/>
        <end position="24"/>
    </location>
</feature>
<evidence type="ECO:0000256" key="2">
    <source>
        <dbReference type="SAM" id="SignalP"/>
    </source>
</evidence>
<accession>A0AAU7LNL7</accession>
<reference evidence="3" key="1">
    <citation type="submission" date="2024-05" db="EMBL/GenBank/DDBJ databases">
        <authorList>
            <person name="Bunk B."/>
            <person name="Swiderski J."/>
            <person name="Sproer C."/>
            <person name="Thiel V."/>
        </authorList>
    </citation>
    <scope>NUCLEOTIDE SEQUENCE</scope>
    <source>
        <strain evidence="3">DSM 17735</strain>
    </source>
</reference>
<evidence type="ECO:0000313" key="3">
    <source>
        <dbReference type="EMBL" id="XBP69227.1"/>
    </source>
</evidence>